<comment type="catalytic activity">
    <reaction evidence="1">
        <text>(2S)-2-acetolactate + H(+) = (R)-acetoin + CO2</text>
        <dbReference type="Rhea" id="RHEA:21580"/>
        <dbReference type="ChEBI" id="CHEBI:15378"/>
        <dbReference type="ChEBI" id="CHEBI:15686"/>
        <dbReference type="ChEBI" id="CHEBI:16526"/>
        <dbReference type="ChEBI" id="CHEBI:58476"/>
        <dbReference type="EC" id="4.1.1.5"/>
    </reaction>
</comment>
<evidence type="ECO:0000256" key="5">
    <source>
        <dbReference type="ARBA" id="ARBA00020164"/>
    </source>
</evidence>
<name>A0A2K9IUS4_9BACI</name>
<evidence type="ECO:0000256" key="3">
    <source>
        <dbReference type="ARBA" id="ARBA00007106"/>
    </source>
</evidence>
<comment type="pathway">
    <text evidence="2">Polyol metabolism; (R,R)-butane-2,3-diol biosynthesis; (R,R)-butane-2,3-diol from pyruvate: step 2/3.</text>
</comment>
<dbReference type="InterPro" id="IPR005128">
    <property type="entry name" value="Acetolactate_a_deCO2ase"/>
</dbReference>
<comment type="similarity">
    <text evidence="3">Belongs to the alpha-acetolactate decarboxylase family.</text>
</comment>
<dbReference type="GO" id="GO:0045151">
    <property type="term" value="P:acetoin biosynthetic process"/>
    <property type="evidence" value="ECO:0007669"/>
    <property type="project" value="UniProtKB-KW"/>
</dbReference>
<dbReference type="Gene3D" id="3.30.1330.80">
    <property type="entry name" value="Hypothetical protein, similar to alpha- acetolactate decarboxylase, domain 2"/>
    <property type="match status" value="1"/>
</dbReference>
<evidence type="ECO:0000256" key="2">
    <source>
        <dbReference type="ARBA" id="ARBA00005170"/>
    </source>
</evidence>
<dbReference type="UniPathway" id="UPA00626">
    <property type="reaction ID" value="UER00678"/>
</dbReference>
<reference evidence="10" key="1">
    <citation type="submission" date="2016-11" db="EMBL/GenBank/DDBJ databases">
        <title>Complete genome sequence of Virgibacillus pantothenticus 21D, a halophilic bacterium isolated from the deep hypersaline anoxic basin Discovery in the Mediterranean Sea.</title>
        <authorList>
            <person name="Zeaiter Z."/>
            <person name="Booth J.M."/>
            <person name="Prosdocimi E.M."/>
            <person name="Mapelli F."/>
            <person name="Fusi M."/>
            <person name="Daffonchio D."/>
            <person name="Borin S."/>
            <person name="Crotti E."/>
        </authorList>
    </citation>
    <scope>NUCLEOTIDE SEQUENCE [LARGE SCALE GENOMIC DNA]</scope>
    <source>
        <strain evidence="10">21D</strain>
    </source>
</reference>
<protein>
    <recommendedName>
        <fullName evidence="5">Alpha-acetolactate decarboxylase</fullName>
        <ecNumber evidence="4">4.1.1.5</ecNumber>
    </recommendedName>
</protein>
<keyword evidence="7" id="KW-0005">Acetoin biosynthesis</keyword>
<dbReference type="EC" id="4.1.1.5" evidence="4"/>
<evidence type="ECO:0000256" key="6">
    <source>
        <dbReference type="ARBA" id="ARBA00022793"/>
    </source>
</evidence>
<dbReference type="KEGG" id="vpn:A21D_00435"/>
<keyword evidence="6" id="KW-0210">Decarboxylase</keyword>
<dbReference type="SUPFAM" id="SSF117856">
    <property type="entry name" value="AF0104/ALDC/Ptd012-like"/>
    <property type="match status" value="1"/>
</dbReference>
<evidence type="ECO:0000313" key="9">
    <source>
        <dbReference type="EMBL" id="AUJ23548.1"/>
    </source>
</evidence>
<evidence type="ECO:0000256" key="4">
    <source>
        <dbReference type="ARBA" id="ARBA00013204"/>
    </source>
</evidence>
<dbReference type="PANTHER" id="PTHR35524">
    <property type="entry name" value="ALPHA-ACETOLACTATE DECARBOXYLASE"/>
    <property type="match status" value="1"/>
</dbReference>
<dbReference type="AlphaFoldDB" id="A0A2K9IUS4"/>
<proteinExistence type="inferred from homology"/>
<dbReference type="EMBL" id="CP018622">
    <property type="protein sequence ID" value="AUJ23548.1"/>
    <property type="molecule type" value="Genomic_DNA"/>
</dbReference>
<sequence length="132" mass="14924">MKSTRVFVLGGTTIGISSLHVMDSLLYSTWVVDTLNLKFVDTVISRLPKNTSFWTPHYVNGVAVSGFHLHFIDEHRRSGGHVFNYEIEKSTVQISQKSSMHLRLPNTKDFFKANLDKHDFVTGIEATEGDPE</sequence>
<evidence type="ECO:0000256" key="7">
    <source>
        <dbReference type="ARBA" id="ARBA00023061"/>
    </source>
</evidence>
<organism evidence="9 10">
    <name type="scientific">Virgibacillus dokdonensis</name>
    <dbReference type="NCBI Taxonomy" id="302167"/>
    <lineage>
        <taxon>Bacteria</taxon>
        <taxon>Bacillati</taxon>
        <taxon>Bacillota</taxon>
        <taxon>Bacilli</taxon>
        <taxon>Bacillales</taxon>
        <taxon>Bacillaceae</taxon>
        <taxon>Virgibacillus</taxon>
    </lineage>
</organism>
<gene>
    <name evidence="9" type="primary">alsD</name>
    <name evidence="9" type="ORF">A21D_00435</name>
</gene>
<dbReference type="PANTHER" id="PTHR35524:SF1">
    <property type="entry name" value="ALPHA-ACETOLACTATE DECARBOXYLASE"/>
    <property type="match status" value="1"/>
</dbReference>
<dbReference type="Proteomes" id="UP000234237">
    <property type="component" value="Chromosome"/>
</dbReference>
<evidence type="ECO:0000313" key="10">
    <source>
        <dbReference type="Proteomes" id="UP000234237"/>
    </source>
</evidence>
<keyword evidence="8 9" id="KW-0456">Lyase</keyword>
<accession>A0A2K9IUS4</accession>
<dbReference type="Pfam" id="PF03306">
    <property type="entry name" value="AAL_decarboxy"/>
    <property type="match status" value="1"/>
</dbReference>
<dbReference type="GO" id="GO:0047605">
    <property type="term" value="F:acetolactate decarboxylase activity"/>
    <property type="evidence" value="ECO:0007669"/>
    <property type="project" value="UniProtKB-EC"/>
</dbReference>
<evidence type="ECO:0000256" key="8">
    <source>
        <dbReference type="ARBA" id="ARBA00023239"/>
    </source>
</evidence>
<evidence type="ECO:0000256" key="1">
    <source>
        <dbReference type="ARBA" id="ARBA00001784"/>
    </source>
</evidence>